<dbReference type="Proteomes" id="UP000274391">
    <property type="component" value="Unassembled WGS sequence"/>
</dbReference>
<dbReference type="SUPFAM" id="SSF52317">
    <property type="entry name" value="Class I glutamine amidotransferase-like"/>
    <property type="match status" value="1"/>
</dbReference>
<keyword evidence="1" id="KW-0378">Hydrolase</keyword>
<dbReference type="InterPro" id="IPR011697">
    <property type="entry name" value="Peptidase_C26"/>
</dbReference>
<accession>A0A3P3VZY1</accession>
<keyword evidence="2" id="KW-1185">Reference proteome</keyword>
<dbReference type="Gene3D" id="3.40.50.880">
    <property type="match status" value="1"/>
</dbReference>
<dbReference type="InterPro" id="IPR029062">
    <property type="entry name" value="Class_I_gatase-like"/>
</dbReference>
<reference evidence="1 2" key="1">
    <citation type="submission" date="2018-11" db="EMBL/GenBank/DDBJ databases">
        <title>YIM 102482-1 draft genome.</title>
        <authorList>
            <person name="Li G."/>
            <person name="Jiang Y."/>
        </authorList>
    </citation>
    <scope>NUCLEOTIDE SEQUENCE [LARGE SCALE GENOMIC DNA]</scope>
    <source>
        <strain evidence="1 2">YIM 102482-1</strain>
    </source>
</reference>
<protein>
    <submittedName>
        <fullName evidence="1">Gamma-glutamyl-gamma-aminobutyrate hydrolase family protein</fullName>
    </submittedName>
</protein>
<dbReference type="AlphaFoldDB" id="A0A3P3VZY1"/>
<dbReference type="GO" id="GO:0033969">
    <property type="term" value="F:gamma-glutamyl-gamma-aminobutyrate hydrolase activity"/>
    <property type="evidence" value="ECO:0007669"/>
    <property type="project" value="TreeGrafter"/>
</dbReference>
<dbReference type="GO" id="GO:0006598">
    <property type="term" value="P:polyamine catabolic process"/>
    <property type="evidence" value="ECO:0007669"/>
    <property type="project" value="TreeGrafter"/>
</dbReference>
<evidence type="ECO:0000313" key="1">
    <source>
        <dbReference type="EMBL" id="RRJ87638.1"/>
    </source>
</evidence>
<dbReference type="PROSITE" id="PS51273">
    <property type="entry name" value="GATASE_TYPE_1"/>
    <property type="match status" value="1"/>
</dbReference>
<organism evidence="1 2">
    <name type="scientific">Gulosibacter macacae</name>
    <dbReference type="NCBI Taxonomy" id="2488791"/>
    <lineage>
        <taxon>Bacteria</taxon>
        <taxon>Bacillati</taxon>
        <taxon>Actinomycetota</taxon>
        <taxon>Actinomycetes</taxon>
        <taxon>Micrococcales</taxon>
        <taxon>Microbacteriaceae</taxon>
        <taxon>Gulosibacter</taxon>
    </lineage>
</organism>
<proteinExistence type="predicted"/>
<sequence length="224" mass="23724">MWSAKIQGLRYAGSVAANAVLASIVRAGGDPILISPVGEFDSWDIIDGMVLPGGADIDPARYGAVADEHDWRTDFDGQDDADAATIAKAEELGIPTLLICRGMQLWNVERGGTMVQHLPDEPQNHVGTIHDVTIEAGTRLSAAVGGKTRIDTSSYHHQGLGEIGRGLNVIARADDGTVEAVEDPSLNIIAVQWHPEDRAADGGTDAALFDWVVAQARERVAANG</sequence>
<comment type="caution">
    <text evidence="1">The sequence shown here is derived from an EMBL/GenBank/DDBJ whole genome shotgun (WGS) entry which is preliminary data.</text>
</comment>
<dbReference type="Pfam" id="PF07722">
    <property type="entry name" value="Peptidase_C26"/>
    <property type="match status" value="1"/>
</dbReference>
<evidence type="ECO:0000313" key="2">
    <source>
        <dbReference type="Proteomes" id="UP000274391"/>
    </source>
</evidence>
<dbReference type="InterPro" id="IPR044668">
    <property type="entry name" value="PuuD-like"/>
</dbReference>
<dbReference type="PANTHER" id="PTHR43235:SF1">
    <property type="entry name" value="GLUTAMINE AMIDOTRANSFERASE PB2B2.05-RELATED"/>
    <property type="match status" value="1"/>
</dbReference>
<dbReference type="PANTHER" id="PTHR43235">
    <property type="entry name" value="GLUTAMINE AMIDOTRANSFERASE PB2B2.05-RELATED"/>
    <property type="match status" value="1"/>
</dbReference>
<dbReference type="EMBL" id="RQVS01000004">
    <property type="protein sequence ID" value="RRJ87638.1"/>
    <property type="molecule type" value="Genomic_DNA"/>
</dbReference>
<dbReference type="GO" id="GO:0005829">
    <property type="term" value="C:cytosol"/>
    <property type="evidence" value="ECO:0007669"/>
    <property type="project" value="TreeGrafter"/>
</dbReference>
<gene>
    <name evidence="1" type="ORF">EG850_04790</name>
</gene>
<name>A0A3P3VZY1_9MICO</name>
<dbReference type="OrthoDB" id="9813383at2"/>